<dbReference type="GO" id="GO:0005886">
    <property type="term" value="C:plasma membrane"/>
    <property type="evidence" value="ECO:0007669"/>
    <property type="project" value="UniProtKB-SubCell"/>
</dbReference>
<evidence type="ECO:0000256" key="3">
    <source>
        <dbReference type="ARBA" id="ARBA00022475"/>
    </source>
</evidence>
<evidence type="ECO:0000313" key="13">
    <source>
        <dbReference type="Proteomes" id="UP000315200"/>
    </source>
</evidence>
<dbReference type="PANTHER" id="PTHR24221:SF397">
    <property type="entry name" value="ABC TRANSPORTER, ATP-BINDING TRANSMEMBRANE PROTEIN"/>
    <property type="match status" value="1"/>
</dbReference>
<keyword evidence="2" id="KW-0813">Transport</keyword>
<feature type="transmembrane region" description="Helical" evidence="9">
    <location>
        <begin position="253"/>
        <end position="277"/>
    </location>
</feature>
<dbReference type="InterPro" id="IPR039421">
    <property type="entry name" value="Type_1_exporter"/>
</dbReference>
<evidence type="ECO:0000256" key="9">
    <source>
        <dbReference type="SAM" id="Phobius"/>
    </source>
</evidence>
<gene>
    <name evidence="12" type="ORF">Ccl03g_41850</name>
</gene>
<dbReference type="FunFam" id="3.40.50.300:FF:000221">
    <property type="entry name" value="Multidrug ABC transporter ATP-binding protein"/>
    <property type="match status" value="1"/>
</dbReference>
<dbReference type="Pfam" id="PF00005">
    <property type="entry name" value="ABC_tran"/>
    <property type="match status" value="1"/>
</dbReference>
<feature type="transmembrane region" description="Helical" evidence="9">
    <location>
        <begin position="164"/>
        <end position="182"/>
    </location>
</feature>
<dbReference type="InterPro" id="IPR027417">
    <property type="entry name" value="P-loop_NTPase"/>
</dbReference>
<dbReference type="SUPFAM" id="SSF52540">
    <property type="entry name" value="P-loop containing nucleoside triphosphate hydrolases"/>
    <property type="match status" value="1"/>
</dbReference>
<evidence type="ECO:0000256" key="7">
    <source>
        <dbReference type="ARBA" id="ARBA00022989"/>
    </source>
</evidence>
<dbReference type="InterPro" id="IPR017871">
    <property type="entry name" value="ABC_transporter-like_CS"/>
</dbReference>
<dbReference type="AlphaFoldDB" id="A0A1I2VYD8"/>
<dbReference type="GO" id="GO:0016887">
    <property type="term" value="F:ATP hydrolysis activity"/>
    <property type="evidence" value="ECO:0007669"/>
    <property type="project" value="InterPro"/>
</dbReference>
<dbReference type="RefSeq" id="WP_074925807.1">
    <property type="nucleotide sequence ID" value="NZ_AP031445.1"/>
</dbReference>
<keyword evidence="5" id="KW-0547">Nucleotide-binding</keyword>
<proteinExistence type="predicted"/>
<keyword evidence="7 9" id="KW-1133">Transmembrane helix</keyword>
<dbReference type="GO" id="GO:0140359">
    <property type="term" value="F:ABC-type transporter activity"/>
    <property type="evidence" value="ECO:0007669"/>
    <property type="project" value="InterPro"/>
</dbReference>
<name>A0A1I2VYD8_9FIRM</name>
<evidence type="ECO:0000256" key="8">
    <source>
        <dbReference type="ARBA" id="ARBA00023136"/>
    </source>
</evidence>
<dbReference type="Proteomes" id="UP000315200">
    <property type="component" value="Unassembled WGS sequence"/>
</dbReference>
<dbReference type="InterPro" id="IPR036640">
    <property type="entry name" value="ABC1_TM_sf"/>
</dbReference>
<dbReference type="InterPro" id="IPR003593">
    <property type="entry name" value="AAA+_ATPase"/>
</dbReference>
<evidence type="ECO:0000313" key="12">
    <source>
        <dbReference type="EMBL" id="GEA38472.1"/>
    </source>
</evidence>
<dbReference type="InterPro" id="IPR003439">
    <property type="entry name" value="ABC_transporter-like_ATP-bd"/>
</dbReference>
<dbReference type="PROSITE" id="PS50893">
    <property type="entry name" value="ABC_TRANSPORTER_2"/>
    <property type="match status" value="1"/>
</dbReference>
<accession>A0A1I2VYD8</accession>
<dbReference type="InterPro" id="IPR011527">
    <property type="entry name" value="ABC1_TM_dom"/>
</dbReference>
<feature type="transmembrane region" description="Helical" evidence="9">
    <location>
        <begin position="25"/>
        <end position="46"/>
    </location>
</feature>
<dbReference type="CDD" id="cd07346">
    <property type="entry name" value="ABC_6TM_exporters"/>
    <property type="match status" value="1"/>
</dbReference>
<evidence type="ECO:0000256" key="4">
    <source>
        <dbReference type="ARBA" id="ARBA00022692"/>
    </source>
</evidence>
<evidence type="ECO:0000256" key="5">
    <source>
        <dbReference type="ARBA" id="ARBA00022741"/>
    </source>
</evidence>
<comment type="caution">
    <text evidence="12">The sequence shown here is derived from an EMBL/GenBank/DDBJ whole genome shotgun (WGS) entry which is preliminary data.</text>
</comment>
<dbReference type="PROSITE" id="PS50929">
    <property type="entry name" value="ABC_TM1F"/>
    <property type="match status" value="1"/>
</dbReference>
<evidence type="ECO:0000256" key="6">
    <source>
        <dbReference type="ARBA" id="ARBA00022840"/>
    </source>
</evidence>
<comment type="subcellular location">
    <subcellularLocation>
        <location evidence="1">Cell membrane</location>
        <topology evidence="1">Multi-pass membrane protein</topology>
    </subcellularLocation>
</comment>
<dbReference type="GO" id="GO:0005524">
    <property type="term" value="F:ATP binding"/>
    <property type="evidence" value="ECO:0007669"/>
    <property type="project" value="UniProtKB-KW"/>
</dbReference>
<keyword evidence="3" id="KW-1003">Cell membrane</keyword>
<organism evidence="12 13">
    <name type="scientific">Enterocloster clostridioformis</name>
    <dbReference type="NCBI Taxonomy" id="1531"/>
    <lineage>
        <taxon>Bacteria</taxon>
        <taxon>Bacillati</taxon>
        <taxon>Bacillota</taxon>
        <taxon>Clostridia</taxon>
        <taxon>Lachnospirales</taxon>
        <taxon>Lachnospiraceae</taxon>
        <taxon>Enterocloster</taxon>
    </lineage>
</organism>
<evidence type="ECO:0000259" key="11">
    <source>
        <dbReference type="PROSITE" id="PS50929"/>
    </source>
</evidence>
<dbReference type="GeneID" id="97209303"/>
<reference evidence="12 13" key="1">
    <citation type="submission" date="2019-06" db="EMBL/GenBank/DDBJ databases">
        <title>Draft genome sequence of [Clostridium] clostridioforme NBRC 113352.</title>
        <authorList>
            <person name="Miura T."/>
            <person name="Furukawa M."/>
            <person name="Shimamura M."/>
            <person name="Ohyama Y."/>
            <person name="Yamazoe A."/>
            <person name="Kawasaki H."/>
        </authorList>
    </citation>
    <scope>NUCLEOTIDE SEQUENCE [LARGE SCALE GENOMIC DNA]</scope>
    <source>
        <strain evidence="12 13">NBRC 113352</strain>
    </source>
</reference>
<dbReference type="GO" id="GO:0034040">
    <property type="term" value="F:ATPase-coupled lipid transmembrane transporter activity"/>
    <property type="evidence" value="ECO:0007669"/>
    <property type="project" value="TreeGrafter"/>
</dbReference>
<sequence>MQESEKESNWLLRLLKYVKKGKGKIATSIIVGIIGIVSGLVPYYAVAQILVQVWNQNLSLGSLTLYCVLAGAGYLVKHIFHSISTLLSHDVAFEILKNLRLSIAEKLRKLPLGYVLEHSSGELKNILVDEVERLELPLAHIIPEFTSNVIAPICIFFYLCCLDWRMALASLLTFPIGGYCYYKMLSNYKEKYQKYSDADNRMNGTIVEYVNGIEVIRMFNQGERSFQKFSEAVISFRDYTLAWYRYNWPFTSAAFSIMPTVLVSVLPIGGYFCMIGSLSVDSYITSLILAMSLVGPISRITELIDNVSVLKQSEKKIFQVLTAQELPDTGQIRTLAGRQFEFRGVSFSYGGAEVLHNISFCTGPNQTTAFVGPSGSGKSTIARLMARFWDVGRGQVLMDGIDVREIPLDNLMQCISYVTQDNFLYNFSILENIRIGRPNATDEEVIEAAKQASCHEFILQLEKGYHTLAGEAGNRLSGGERQRIAIARAILKDAPIVILDEATAFTDPENEAHIQKSLRYLTKGKTLILIAHRLPTVIYADQIIVMNQGKVDSRGTHEELLQSSQLYRTMWNTYIQAIEWEAKEAVTC</sequence>
<evidence type="ECO:0000256" key="2">
    <source>
        <dbReference type="ARBA" id="ARBA00022448"/>
    </source>
</evidence>
<dbReference type="PANTHER" id="PTHR24221">
    <property type="entry name" value="ATP-BINDING CASSETTE SUB-FAMILY B"/>
    <property type="match status" value="1"/>
</dbReference>
<feature type="transmembrane region" description="Helical" evidence="9">
    <location>
        <begin position="58"/>
        <end position="76"/>
    </location>
</feature>
<dbReference type="SUPFAM" id="SSF90123">
    <property type="entry name" value="ABC transporter transmembrane region"/>
    <property type="match status" value="1"/>
</dbReference>
<keyword evidence="4 9" id="KW-0812">Transmembrane</keyword>
<dbReference type="EMBL" id="BJLB01000001">
    <property type="protein sequence ID" value="GEA38472.1"/>
    <property type="molecule type" value="Genomic_DNA"/>
</dbReference>
<dbReference type="SMART" id="SM00382">
    <property type="entry name" value="AAA"/>
    <property type="match status" value="1"/>
</dbReference>
<feature type="domain" description="ABC transmembrane type-1" evidence="11">
    <location>
        <begin position="26"/>
        <end position="307"/>
    </location>
</feature>
<protein>
    <submittedName>
        <fullName evidence="12">ABC transporter ATP-binding protein</fullName>
    </submittedName>
</protein>
<evidence type="ECO:0000259" key="10">
    <source>
        <dbReference type="PROSITE" id="PS50893"/>
    </source>
</evidence>
<dbReference type="Gene3D" id="3.40.50.300">
    <property type="entry name" value="P-loop containing nucleotide triphosphate hydrolases"/>
    <property type="match status" value="1"/>
</dbReference>
<evidence type="ECO:0000256" key="1">
    <source>
        <dbReference type="ARBA" id="ARBA00004651"/>
    </source>
</evidence>
<keyword evidence="8 9" id="KW-0472">Membrane</keyword>
<dbReference type="PROSITE" id="PS00211">
    <property type="entry name" value="ABC_TRANSPORTER_1"/>
    <property type="match status" value="1"/>
</dbReference>
<dbReference type="Gene3D" id="1.20.1560.10">
    <property type="entry name" value="ABC transporter type 1, transmembrane domain"/>
    <property type="match status" value="1"/>
</dbReference>
<feature type="domain" description="ABC transporter" evidence="10">
    <location>
        <begin position="340"/>
        <end position="573"/>
    </location>
</feature>
<dbReference type="Pfam" id="PF00664">
    <property type="entry name" value="ABC_membrane"/>
    <property type="match status" value="1"/>
</dbReference>
<keyword evidence="6 12" id="KW-0067">ATP-binding</keyword>